<accession>A0A5S9F149</accession>
<evidence type="ECO:0000313" key="2">
    <source>
        <dbReference type="EMBL" id="BBM81723.1"/>
    </source>
</evidence>
<sequence>MKIAILLVMVCCTFLSAENWYGYYYNNQPIGYAESSYEYDATHEVYHRKRTKNLLLPDLERTEEISAVLNADYTVRSLYFSVEEKLKQKTHQHFIIINVGKEITIQTATKIHTYPKKKFYLHLQDFLKFLLKRSPKVGRYYSTAVLSSNHLQLIKATARYKGLKKTYDKKKVHEFEVTSDELQSKWATAQFSLQGTLLSYRIANLSVVQTTRTNAIINKNKRIPTIYIHDVNSIDALQIFFEEAGQKSGRNVVIKRKRFPQSISLAAIQKNFSYLKANKMYPVNRAYIQQCATKARYGGNEPVVIVRNVVRWTDYHLHKTNSKYGNALRRIWRMNKDVTSYATATLCRANGIPAKVVSGWVYHAGFFQFESWCEVYLQKWLPVYGGKIDVGARFFASDKRKNMTIRIVEFTKNKARVVVNNVNSYVQYNESTIKDRLLGIEAIRPSDWVLLPKNSFTNILVLRSLKGKGPAILVKVLHSSKKLEDILRSLPQKLVSENLKILWTKKRKFQNIYGLEGALQSKDFVYRAFIGQRQQKIIFVLLFVPKAEFSNVEKEFFSFIASLKFTE</sequence>
<dbReference type="EMBL" id="AP019860">
    <property type="protein sequence ID" value="BBM81723.1"/>
    <property type="molecule type" value="Genomic_DNA"/>
</dbReference>
<dbReference type="Gene3D" id="3.10.620.30">
    <property type="match status" value="1"/>
</dbReference>
<organism evidence="2 3">
    <name type="scientific">Uabimicrobium amorphum</name>
    <dbReference type="NCBI Taxonomy" id="2596890"/>
    <lineage>
        <taxon>Bacteria</taxon>
        <taxon>Pseudomonadati</taxon>
        <taxon>Planctomycetota</taxon>
        <taxon>Candidatus Uabimicrobiia</taxon>
        <taxon>Candidatus Uabimicrobiales</taxon>
        <taxon>Candidatus Uabimicrobiaceae</taxon>
        <taxon>Candidatus Uabimicrobium</taxon>
    </lineage>
</organism>
<dbReference type="OrthoDB" id="9804872at2"/>
<dbReference type="RefSeq" id="WP_151965993.1">
    <property type="nucleotide sequence ID" value="NZ_AP019860.1"/>
</dbReference>
<protein>
    <recommendedName>
        <fullName evidence="1">Transglutaminase-like domain-containing protein</fullName>
    </recommendedName>
</protein>
<dbReference type="KEGG" id="uam:UABAM_00062"/>
<evidence type="ECO:0000259" key="1">
    <source>
        <dbReference type="Pfam" id="PF01841"/>
    </source>
</evidence>
<dbReference type="Proteomes" id="UP000326354">
    <property type="component" value="Chromosome"/>
</dbReference>
<feature type="domain" description="Transglutaminase-like" evidence="1">
    <location>
        <begin position="339"/>
        <end position="383"/>
    </location>
</feature>
<dbReference type="AlphaFoldDB" id="A0A5S9F149"/>
<dbReference type="InterPro" id="IPR038765">
    <property type="entry name" value="Papain-like_cys_pep_sf"/>
</dbReference>
<gene>
    <name evidence="2" type="ORF">UABAM_00062</name>
</gene>
<evidence type="ECO:0000313" key="3">
    <source>
        <dbReference type="Proteomes" id="UP000326354"/>
    </source>
</evidence>
<proteinExistence type="predicted"/>
<dbReference type="InterPro" id="IPR002931">
    <property type="entry name" value="Transglutaminase-like"/>
</dbReference>
<dbReference type="SUPFAM" id="SSF54001">
    <property type="entry name" value="Cysteine proteinases"/>
    <property type="match status" value="1"/>
</dbReference>
<reference evidence="2 3" key="1">
    <citation type="submission" date="2019-08" db="EMBL/GenBank/DDBJ databases">
        <title>Complete genome sequence of Candidatus Uab amorphum.</title>
        <authorList>
            <person name="Shiratori T."/>
            <person name="Suzuki S."/>
            <person name="Kakizawa Y."/>
            <person name="Ishida K."/>
        </authorList>
    </citation>
    <scope>NUCLEOTIDE SEQUENCE [LARGE SCALE GENOMIC DNA]</scope>
    <source>
        <strain evidence="2 3">SRT547</strain>
    </source>
</reference>
<dbReference type="Pfam" id="PF01841">
    <property type="entry name" value="Transglut_core"/>
    <property type="match status" value="1"/>
</dbReference>
<keyword evidence="3" id="KW-1185">Reference proteome</keyword>
<name>A0A5S9F149_UABAM</name>